<dbReference type="EMBL" id="JACKZP010000179">
    <property type="protein sequence ID" value="MBC1305241.1"/>
    <property type="molecule type" value="Genomic_DNA"/>
</dbReference>
<proteinExistence type="predicted"/>
<gene>
    <name evidence="1" type="ORF">GNE12_25360</name>
</gene>
<dbReference type="Pfam" id="PF06999">
    <property type="entry name" value="Suc_Fer-like"/>
    <property type="match status" value="1"/>
</dbReference>
<keyword evidence="2" id="KW-1185">Reference proteome</keyword>
<reference evidence="1 2" key="1">
    <citation type="submission" date="2019-11" db="EMBL/GenBank/DDBJ databases">
        <title>Comparison of genomes from free-living endosymbiotic cyanobacteria isolated from Azolla.</title>
        <authorList>
            <person name="Thiel T."/>
            <person name="Pratte B."/>
        </authorList>
    </citation>
    <scope>NUCLEOTIDE SEQUENCE [LARGE SCALE GENOMIC DNA]</scope>
    <source>
        <strain evidence="1 2">N2B</strain>
    </source>
</reference>
<dbReference type="InterPro" id="IPR010350">
    <property type="entry name" value="Aim32/Apd1-like_bac"/>
</dbReference>
<name>A0ABR6SFS0_ANAVA</name>
<comment type="caution">
    <text evidence="1">The sequence shown here is derived from an EMBL/GenBank/DDBJ whole genome shotgun (WGS) entry which is preliminary data.</text>
</comment>
<dbReference type="CDD" id="cd03062">
    <property type="entry name" value="TRX_Fd_Sucrase"/>
    <property type="match status" value="1"/>
</dbReference>
<protein>
    <submittedName>
        <fullName evidence="1">Sucrase ferredoxin</fullName>
    </submittedName>
</protein>
<dbReference type="GeneID" id="58725591"/>
<dbReference type="RefSeq" id="WP_011319584.1">
    <property type="nucleotide sequence ID" value="NZ_JACKZP010000179.1"/>
</dbReference>
<dbReference type="PIRSF" id="PIRSF035042">
    <property type="entry name" value="UCP035042_thirdx"/>
    <property type="match status" value="1"/>
</dbReference>
<evidence type="ECO:0000313" key="1">
    <source>
        <dbReference type="EMBL" id="MBC1305241.1"/>
    </source>
</evidence>
<organism evidence="1 2">
    <name type="scientific">Trichormus variabilis N2B</name>
    <dbReference type="NCBI Taxonomy" id="2681315"/>
    <lineage>
        <taxon>Bacteria</taxon>
        <taxon>Bacillati</taxon>
        <taxon>Cyanobacteriota</taxon>
        <taxon>Cyanophyceae</taxon>
        <taxon>Nostocales</taxon>
        <taxon>Nostocaceae</taxon>
        <taxon>Trichormus</taxon>
    </lineage>
</organism>
<evidence type="ECO:0000313" key="2">
    <source>
        <dbReference type="Proteomes" id="UP000570851"/>
    </source>
</evidence>
<dbReference type="InterPro" id="IPR009737">
    <property type="entry name" value="Aim32/Apd1-like"/>
</dbReference>
<sequence>MTNYDPELMKCRFCSEVSKQNGEDTLGTLYPFDSWLMFEIEQPWNVNMLAKPQPIPQAAIDLIQEIHQQQKIKFWQLAIAPDHEYSTSDNIRIFHYSRPAQLFAKYDKREYILPRELIGELIFTLYKQPQLLTNFDKYLQDTSHIREIMVCTHGNVDVACARFGYPIYQELRQNYACSHLRIWRCSHFGGHQFAPTLIDMPYGRSWGHLTWEILPNIIYQKGDISQLRPFYRGFFGLPPFAQILEGEIWLQEEWNWYEYLKFGRILELTEDKTEALVEVDFVSPNQEIKGKYQGIIKQTHQVITQHQSKDKNLFPIPQYQVFNLRCLPLKE</sequence>
<dbReference type="InterPro" id="IPR036249">
    <property type="entry name" value="Thioredoxin-like_sf"/>
</dbReference>
<accession>A0ABR6SFS0</accession>
<dbReference type="Proteomes" id="UP000570851">
    <property type="component" value="Unassembled WGS sequence"/>
</dbReference>
<dbReference type="SUPFAM" id="SSF52833">
    <property type="entry name" value="Thioredoxin-like"/>
    <property type="match status" value="1"/>
</dbReference>